<dbReference type="EnsemblMetazoa" id="AMEM019585-RA">
    <property type="protein sequence ID" value="AMEM019585-PA"/>
    <property type="gene ID" value="AMEM019585"/>
</dbReference>
<reference evidence="2" key="1">
    <citation type="submission" date="2020-05" db="UniProtKB">
        <authorList>
            <consortium name="EnsemblMetazoa"/>
        </authorList>
    </citation>
    <scope>IDENTIFICATION</scope>
    <source>
        <strain evidence="2">MAF</strain>
    </source>
</reference>
<dbReference type="Proteomes" id="UP000075903">
    <property type="component" value="Unassembled WGS sequence"/>
</dbReference>
<proteinExistence type="predicted"/>
<protein>
    <submittedName>
        <fullName evidence="2">Uncharacterized protein</fullName>
    </submittedName>
</protein>
<keyword evidence="3" id="KW-1185">Reference proteome</keyword>
<evidence type="ECO:0000313" key="3">
    <source>
        <dbReference type="Proteomes" id="UP000075903"/>
    </source>
</evidence>
<evidence type="ECO:0000256" key="1">
    <source>
        <dbReference type="SAM" id="MobiDB-lite"/>
    </source>
</evidence>
<name>A0A453Z229_ANOME</name>
<evidence type="ECO:0000313" key="2">
    <source>
        <dbReference type="EnsemblMetazoa" id="AMEM019585-PA"/>
    </source>
</evidence>
<feature type="compositionally biased region" description="Low complexity" evidence="1">
    <location>
        <begin position="83"/>
        <end position="103"/>
    </location>
</feature>
<dbReference type="AlphaFoldDB" id="A0A453Z229"/>
<dbReference type="VEuPathDB" id="VectorBase:AMEM21_007303"/>
<organism evidence="2 3">
    <name type="scientific">Anopheles merus</name>
    <name type="common">Mosquito</name>
    <dbReference type="NCBI Taxonomy" id="30066"/>
    <lineage>
        <taxon>Eukaryota</taxon>
        <taxon>Metazoa</taxon>
        <taxon>Ecdysozoa</taxon>
        <taxon>Arthropoda</taxon>
        <taxon>Hexapoda</taxon>
        <taxon>Insecta</taxon>
        <taxon>Pterygota</taxon>
        <taxon>Neoptera</taxon>
        <taxon>Endopterygota</taxon>
        <taxon>Diptera</taxon>
        <taxon>Nematocera</taxon>
        <taxon>Culicoidea</taxon>
        <taxon>Culicidae</taxon>
        <taxon>Anophelinae</taxon>
        <taxon>Anopheles</taxon>
    </lineage>
</organism>
<feature type="region of interest" description="Disordered" evidence="1">
    <location>
        <begin position="83"/>
        <end position="153"/>
    </location>
</feature>
<dbReference type="VEuPathDB" id="VectorBase:AMEM019585"/>
<dbReference type="STRING" id="30066.A0A453Z229"/>
<sequence length="153" mass="17134">MIDLIIITIFIIFGFCIYGCIKCCCCKNDRPVIVTHTTISSPEKPRDQPQSITIVPPPGAYILRHPTGTVTYPVYPTPYMMQQPHEQNMQQQQQFSDQKSSMSPPQANTLQFPELPPQMYYPVPPNGSGAMMNPPSYNQVVGDTKPVQAPYKG</sequence>
<accession>A0A453Z229</accession>